<comment type="caution">
    <text evidence="1">The sequence shown here is derived from an EMBL/GenBank/DDBJ whole genome shotgun (WGS) entry which is preliminary data.</text>
</comment>
<evidence type="ECO:0000313" key="2">
    <source>
        <dbReference type="Proteomes" id="UP000307201"/>
    </source>
</evidence>
<evidence type="ECO:0000313" key="1">
    <source>
        <dbReference type="EMBL" id="TLQ07833.1"/>
    </source>
</evidence>
<name>A0A5R9C4N6_9LACT</name>
<organism evidence="1 2">
    <name type="scientific">Marinilactibacillus psychrotolerans</name>
    <dbReference type="NCBI Taxonomy" id="191770"/>
    <lineage>
        <taxon>Bacteria</taxon>
        <taxon>Bacillati</taxon>
        <taxon>Bacillota</taxon>
        <taxon>Bacilli</taxon>
        <taxon>Lactobacillales</taxon>
        <taxon>Carnobacteriaceae</taxon>
        <taxon>Marinilactibacillus</taxon>
    </lineage>
</organism>
<dbReference type="Proteomes" id="UP000307201">
    <property type="component" value="Unassembled WGS sequence"/>
</dbReference>
<reference evidence="1 2" key="1">
    <citation type="submission" date="2019-05" db="EMBL/GenBank/DDBJ databases">
        <title>The metagenome of a microbial culture collection derived from dairy environment covers the genomic content of the human microbiome.</title>
        <authorList>
            <person name="Roder T."/>
            <person name="Wuthrich D."/>
            <person name="Sattari Z."/>
            <person name="Von Ah U."/>
            <person name="Bar C."/>
            <person name="Ronchi F."/>
            <person name="Macpherson A.J."/>
            <person name="Ganal-Vonarburg S.C."/>
            <person name="Bruggmann R."/>
            <person name="Vergeres G."/>
        </authorList>
    </citation>
    <scope>NUCLEOTIDE SEQUENCE [LARGE SCALE GENOMIC DNA]</scope>
    <source>
        <strain evidence="1 2">FAM 24235</strain>
    </source>
</reference>
<sequence length="81" mass="9321">MMKDAGASFTVEITPNDELIPHIQDIKDLCIEKLGALCHITIARDDRTKGIDILSDHSFDEYKKIWGEFQSELFDFKTTIF</sequence>
<dbReference type="EMBL" id="VBTE01000013">
    <property type="protein sequence ID" value="TLQ07833.1"/>
    <property type="molecule type" value="Genomic_DNA"/>
</dbReference>
<gene>
    <name evidence="1" type="ORF">FEZ48_05795</name>
</gene>
<accession>A0A5R9C4N6</accession>
<dbReference type="OrthoDB" id="9813685at2"/>
<proteinExistence type="predicted"/>
<protein>
    <submittedName>
        <fullName evidence="1">Uncharacterized protein</fullName>
    </submittedName>
</protein>
<dbReference type="AlphaFoldDB" id="A0A5R9C4N6"/>
<dbReference type="RefSeq" id="WP_138471596.1">
    <property type="nucleotide sequence ID" value="NZ_JBGQQG010000020.1"/>
</dbReference>